<dbReference type="EMBL" id="BSUM01000001">
    <property type="protein sequence ID" value="GMA32872.1"/>
    <property type="molecule type" value="Genomic_DNA"/>
</dbReference>
<comment type="caution">
    <text evidence="1">The sequence shown here is derived from an EMBL/GenBank/DDBJ whole genome shotgun (WGS) entry which is preliminary data.</text>
</comment>
<dbReference type="AlphaFoldDB" id="A0AA37XH79"/>
<sequence>MDGKQVQALARFLSVDRVLPAGTSFEVQRCDERSLGSRATWAIVLVDLTTGDELKVGSAVAFGSLTVRRPWTYRATAAGLRIVPAEAPREL</sequence>
<gene>
    <name evidence="1" type="ORF">GCM10025875_28640</name>
</gene>
<evidence type="ECO:0000313" key="1">
    <source>
        <dbReference type="EMBL" id="GMA32872.1"/>
    </source>
</evidence>
<organism evidence="1 2">
    <name type="scientific">Litorihabitans aurantiacus</name>
    <dbReference type="NCBI Taxonomy" id="1930061"/>
    <lineage>
        <taxon>Bacteria</taxon>
        <taxon>Bacillati</taxon>
        <taxon>Actinomycetota</taxon>
        <taxon>Actinomycetes</taxon>
        <taxon>Micrococcales</taxon>
        <taxon>Beutenbergiaceae</taxon>
        <taxon>Litorihabitans</taxon>
    </lineage>
</organism>
<accession>A0AA37XH79</accession>
<dbReference type="Proteomes" id="UP001157161">
    <property type="component" value="Unassembled WGS sequence"/>
</dbReference>
<reference evidence="1" key="2">
    <citation type="submission" date="2023-02" db="EMBL/GenBank/DDBJ databases">
        <authorList>
            <person name="Sun Q."/>
            <person name="Mori K."/>
        </authorList>
    </citation>
    <scope>NUCLEOTIDE SEQUENCE</scope>
    <source>
        <strain evidence="1">NBRC 112290</strain>
    </source>
</reference>
<protein>
    <submittedName>
        <fullName evidence="1">Uncharacterized protein</fullName>
    </submittedName>
</protein>
<proteinExistence type="predicted"/>
<evidence type="ECO:0000313" key="2">
    <source>
        <dbReference type="Proteomes" id="UP001157161"/>
    </source>
</evidence>
<reference evidence="1" key="1">
    <citation type="journal article" date="2014" name="Int. J. Syst. Evol. Microbiol.">
        <title>Complete genome sequence of Corynebacterium casei LMG S-19264T (=DSM 44701T), isolated from a smear-ripened cheese.</title>
        <authorList>
            <consortium name="US DOE Joint Genome Institute (JGI-PGF)"/>
            <person name="Walter F."/>
            <person name="Albersmeier A."/>
            <person name="Kalinowski J."/>
            <person name="Ruckert C."/>
        </authorList>
    </citation>
    <scope>NUCLEOTIDE SEQUENCE</scope>
    <source>
        <strain evidence="1">NBRC 112290</strain>
    </source>
</reference>
<name>A0AA37XH79_9MICO</name>
<keyword evidence="2" id="KW-1185">Reference proteome</keyword>
<dbReference type="RefSeq" id="WP_284251569.1">
    <property type="nucleotide sequence ID" value="NZ_BSUM01000001.1"/>
</dbReference>